<dbReference type="Gene3D" id="3.60.15.10">
    <property type="entry name" value="Ribonuclease Z/Hydroxyacylglutathione hydrolase-like"/>
    <property type="match status" value="1"/>
</dbReference>
<feature type="domain" description="Metallo-beta-lactamase" evidence="1">
    <location>
        <begin position="27"/>
        <end position="237"/>
    </location>
</feature>
<dbReference type="InterPro" id="IPR036866">
    <property type="entry name" value="RibonucZ/Hydroxyglut_hydro"/>
</dbReference>
<evidence type="ECO:0000259" key="1">
    <source>
        <dbReference type="SMART" id="SM00849"/>
    </source>
</evidence>
<dbReference type="InterPro" id="IPR001279">
    <property type="entry name" value="Metallo-B-lactamas"/>
</dbReference>
<dbReference type="CDD" id="cd07725">
    <property type="entry name" value="TTHA1429-like_MBL-fold"/>
    <property type="match status" value="1"/>
</dbReference>
<dbReference type="Pfam" id="PF21221">
    <property type="entry name" value="B_lactamase-like_C"/>
    <property type="match status" value="1"/>
</dbReference>
<organism evidence="2 3">
    <name type="scientific">Allomeiothermus silvanus (strain ATCC 700542 / DSM 9946 / NBRC 106475 / NCIMB 13440 / VI-R2)</name>
    <name type="common">Thermus silvanus</name>
    <dbReference type="NCBI Taxonomy" id="526227"/>
    <lineage>
        <taxon>Bacteria</taxon>
        <taxon>Thermotogati</taxon>
        <taxon>Deinococcota</taxon>
        <taxon>Deinococci</taxon>
        <taxon>Thermales</taxon>
        <taxon>Thermaceae</taxon>
        <taxon>Allomeiothermus</taxon>
    </lineage>
</organism>
<proteinExistence type="predicted"/>
<dbReference type="HOGENOM" id="CLU_048478_0_2_0"/>
<dbReference type="AlphaFoldDB" id="D7BFQ7"/>
<dbReference type="KEGG" id="msv:Mesil_1728"/>
<sequence length="324" mass="36288">MPSSLPIREIVPGIVQIPVPIPYPMRYVNCYLIRGDGIALVDTAMDTPEGRAALEGALAELGLGFADLDQVILTHHHPDHYGLSGLIEAAGAEVWLLDIEEQTGHRFWLEYEPWLQASVEQFRRHGAPLTGLEGMAQGMWLTRSQVHPPQHPKTVADGETLNIAGWPFRVTWTPGHADGHMALLRDDGVLLAGDHLLERITPNIGLWAYSRPNPLGDYLESLEKVKRLEARMALVGHFGPVIPDIPKRAEELRRHHDERLNELLMLLEGGPQTAWEVSLKLFGGQLSFVQRRFAWAETLAHLEYLRLQGSIRTEGGEGVVRYFL</sequence>
<dbReference type="PANTHER" id="PTHR23131">
    <property type="entry name" value="ENDORIBONUCLEASE LACTB2"/>
    <property type="match status" value="1"/>
</dbReference>
<name>D7BFQ7_ALLS1</name>
<dbReference type="Proteomes" id="UP000001916">
    <property type="component" value="Chromosome"/>
</dbReference>
<evidence type="ECO:0000313" key="2">
    <source>
        <dbReference type="EMBL" id="ADH63610.1"/>
    </source>
</evidence>
<gene>
    <name evidence="2" type="ordered locus">Mesil_1728</name>
</gene>
<accession>D7BFQ7</accession>
<dbReference type="InterPro" id="IPR048933">
    <property type="entry name" value="B_lactamase-like_C"/>
</dbReference>
<evidence type="ECO:0000313" key="3">
    <source>
        <dbReference type="Proteomes" id="UP000001916"/>
    </source>
</evidence>
<dbReference type="STRING" id="526227.Mesil_1728"/>
<dbReference type="PANTHER" id="PTHR23131:SF4">
    <property type="entry name" value="METALLO-BETA-LACTAMASE SUPERFAMILY POTEIN"/>
    <property type="match status" value="1"/>
</dbReference>
<protein>
    <submittedName>
        <fullName evidence="2">Beta-lactamase domain protein</fullName>
    </submittedName>
</protein>
<dbReference type="SUPFAM" id="SSF56281">
    <property type="entry name" value="Metallo-hydrolase/oxidoreductase"/>
    <property type="match status" value="1"/>
</dbReference>
<dbReference type="Pfam" id="PF00753">
    <property type="entry name" value="Lactamase_B"/>
    <property type="match status" value="1"/>
</dbReference>
<dbReference type="SMART" id="SM00849">
    <property type="entry name" value="Lactamase_B"/>
    <property type="match status" value="1"/>
</dbReference>
<dbReference type="InterPro" id="IPR050662">
    <property type="entry name" value="Sec-metab_biosynth-thioest"/>
</dbReference>
<dbReference type="Gene3D" id="1.10.10.10">
    <property type="entry name" value="Winged helix-like DNA-binding domain superfamily/Winged helix DNA-binding domain"/>
    <property type="match status" value="1"/>
</dbReference>
<dbReference type="eggNOG" id="COG0491">
    <property type="taxonomic scope" value="Bacteria"/>
</dbReference>
<reference evidence="2 3" key="1">
    <citation type="journal article" date="2010" name="Stand. Genomic Sci.">
        <title>Complete genome sequence of Meiothermus silvanus type strain (VI-R2).</title>
        <authorList>
            <person name="Sikorski J."/>
            <person name="Tindall B.J."/>
            <person name="Lowry S."/>
            <person name="Lucas S."/>
            <person name="Nolan M."/>
            <person name="Copeland A."/>
            <person name="Glavina Del Rio T."/>
            <person name="Tice H."/>
            <person name="Cheng J.F."/>
            <person name="Han C."/>
            <person name="Pitluck S."/>
            <person name="Liolios K."/>
            <person name="Ivanova N."/>
            <person name="Mavromatis K."/>
            <person name="Mikhailova N."/>
            <person name="Pati A."/>
            <person name="Goodwin L."/>
            <person name="Chen A."/>
            <person name="Palaniappan K."/>
            <person name="Land M."/>
            <person name="Hauser L."/>
            <person name="Chang Y.J."/>
            <person name="Jeffries C.D."/>
            <person name="Rohde M."/>
            <person name="Goker M."/>
            <person name="Woyke T."/>
            <person name="Bristow J."/>
            <person name="Eisen J.A."/>
            <person name="Markowitz V."/>
            <person name="Hugenholtz P."/>
            <person name="Kyrpides N.C."/>
            <person name="Klenk H.P."/>
            <person name="Lapidus A."/>
        </authorList>
    </citation>
    <scope>NUCLEOTIDE SEQUENCE [LARGE SCALE GENOMIC DNA]</scope>
    <source>
        <strain evidence="3">ATCC 700542 / DSM 9946 / VI-R2</strain>
    </source>
</reference>
<dbReference type="InterPro" id="IPR036388">
    <property type="entry name" value="WH-like_DNA-bd_sf"/>
</dbReference>
<keyword evidence="3" id="KW-1185">Reference proteome</keyword>
<dbReference type="EMBL" id="CP002042">
    <property type="protein sequence ID" value="ADH63610.1"/>
    <property type="molecule type" value="Genomic_DNA"/>
</dbReference>
<dbReference type="RefSeq" id="WP_013158169.1">
    <property type="nucleotide sequence ID" value="NC_014212.1"/>
</dbReference>